<accession>A0ABS0YHY2</accession>
<dbReference type="Pfam" id="PF14690">
    <property type="entry name" value="Zn_ribbon_ISL3"/>
    <property type="match status" value="1"/>
</dbReference>
<dbReference type="InterPro" id="IPR002560">
    <property type="entry name" value="Transposase_DDE"/>
</dbReference>
<dbReference type="EMBL" id="JAEMHL010000009">
    <property type="protein sequence ID" value="MBJ6751837.1"/>
    <property type="molecule type" value="Genomic_DNA"/>
</dbReference>
<evidence type="ECO:0000259" key="3">
    <source>
        <dbReference type="Pfam" id="PF14690"/>
    </source>
</evidence>
<evidence type="ECO:0000313" key="4">
    <source>
        <dbReference type="EMBL" id="MBJ6751837.1"/>
    </source>
</evidence>
<dbReference type="InterPro" id="IPR047951">
    <property type="entry name" value="Transpos_ISL3"/>
</dbReference>
<evidence type="ECO:0000259" key="2">
    <source>
        <dbReference type="Pfam" id="PF13542"/>
    </source>
</evidence>
<proteinExistence type="predicted"/>
<gene>
    <name evidence="4" type="ORF">JFN91_16590</name>
</gene>
<reference evidence="4 5" key="1">
    <citation type="submission" date="2020-12" db="EMBL/GenBank/DDBJ databases">
        <title>Geomonas sp. Red421, isolated from paddy soil.</title>
        <authorList>
            <person name="Xu Z."/>
            <person name="Zhang Z."/>
            <person name="Masuda Y."/>
            <person name="Itoh H."/>
            <person name="Senoo K."/>
        </authorList>
    </citation>
    <scope>NUCLEOTIDE SEQUENCE [LARGE SCALE GENOMIC DNA]</scope>
    <source>
        <strain evidence="4 5">Red421</strain>
    </source>
</reference>
<dbReference type="InterPro" id="IPR032877">
    <property type="entry name" value="Transposase_HTH"/>
</dbReference>
<dbReference type="Proteomes" id="UP000614714">
    <property type="component" value="Unassembled WGS sequence"/>
</dbReference>
<dbReference type="NCBIfam" id="NF033550">
    <property type="entry name" value="transpos_ISL3"/>
    <property type="match status" value="1"/>
</dbReference>
<name>A0ABS0YHY2_9BACT</name>
<feature type="domain" description="Transposase IS204/IS1001/IS1096/IS1165 DDE" evidence="1">
    <location>
        <begin position="158"/>
        <end position="398"/>
    </location>
</feature>
<dbReference type="RefSeq" id="WP_199390301.1">
    <property type="nucleotide sequence ID" value="NZ_JAEMHL010000009.1"/>
</dbReference>
<dbReference type="Pfam" id="PF13542">
    <property type="entry name" value="HTH_Tnp_ISL3"/>
    <property type="match status" value="1"/>
</dbReference>
<feature type="domain" description="Transposase IS204/IS1001/IS1096/IS1165 helix-turn-helix" evidence="2">
    <location>
        <begin position="95"/>
        <end position="142"/>
    </location>
</feature>
<evidence type="ECO:0000313" key="5">
    <source>
        <dbReference type="Proteomes" id="UP000614714"/>
    </source>
</evidence>
<organism evidence="4 5">
    <name type="scientific">Geomonas anaerohicana</name>
    <dbReference type="NCBI Taxonomy" id="2798583"/>
    <lineage>
        <taxon>Bacteria</taxon>
        <taxon>Pseudomonadati</taxon>
        <taxon>Thermodesulfobacteriota</taxon>
        <taxon>Desulfuromonadia</taxon>
        <taxon>Geobacterales</taxon>
        <taxon>Geobacteraceae</taxon>
        <taxon>Geomonas</taxon>
    </lineage>
</organism>
<feature type="domain" description="Transposase IS204/IS1001/IS1096/IS1165 zinc-finger" evidence="3">
    <location>
        <begin position="43"/>
        <end position="88"/>
    </location>
</feature>
<dbReference type="PANTHER" id="PTHR33498:SF1">
    <property type="entry name" value="TRANSPOSASE FOR INSERTION SEQUENCE ELEMENT IS1557"/>
    <property type="match status" value="1"/>
</dbReference>
<dbReference type="InterPro" id="IPR029261">
    <property type="entry name" value="Transposase_Znf"/>
</dbReference>
<protein>
    <submittedName>
        <fullName evidence="4">ISL3 family transposase</fullName>
    </submittedName>
</protein>
<evidence type="ECO:0000259" key="1">
    <source>
        <dbReference type="Pfam" id="PF01610"/>
    </source>
</evidence>
<sequence length="407" mass="47129">MSQPDLISITGGWEGYRVAKTTSLNIGNQKRIEVELVPLQRKEMLCPACGGQCKGVHETIKRTVRDLPILDAQTYLIVHRRRFLCPQCGPILEGLPWLGKYSRVTKRLADSVARLCGVLAVKHVAELFGLSWGQVKDIDKRYLEQRFGTVDLSGVEVIGMDEFALHKGHRYATVIVEPYRKEVLFVAKGRGRESIRPFFEKLGHDGCSRLKAAVMDMNGAYEEEVKANCPQAAIVYDLFHVVAKYSREVLDRVRNAEADRLKDDKKARKVIRTSRWLLLRNRLNLKGDAMLRLQELLDANQNLLTVYLLKDDLKQLWRFKRTEEAELFWEQWYRRAIESKIPQLELFANRLQVYLQGILNHCLWHLHTGILEGINNKIKVIKRMAYGFRDHDYFFLKIRAAFPGIPR</sequence>
<keyword evidence="5" id="KW-1185">Reference proteome</keyword>
<dbReference type="PANTHER" id="PTHR33498">
    <property type="entry name" value="TRANSPOSASE FOR INSERTION SEQUENCE ELEMENT IS1557"/>
    <property type="match status" value="1"/>
</dbReference>
<dbReference type="Pfam" id="PF01610">
    <property type="entry name" value="DDE_Tnp_ISL3"/>
    <property type="match status" value="1"/>
</dbReference>
<comment type="caution">
    <text evidence="4">The sequence shown here is derived from an EMBL/GenBank/DDBJ whole genome shotgun (WGS) entry which is preliminary data.</text>
</comment>